<dbReference type="InterPro" id="IPR023298">
    <property type="entry name" value="ATPase_P-typ_TM_dom_sf"/>
</dbReference>
<keyword evidence="6" id="KW-0547">Nucleotide-binding</keyword>
<dbReference type="SFLD" id="SFLDG00002">
    <property type="entry name" value="C1.7:_P-type_atpase_like"/>
    <property type="match status" value="1"/>
</dbReference>
<sequence length="1002" mass="106541">MTDSLGTTQQHLNPFEGPDPSISEVSSVETAMNTSITHGLSSAEAQARLEKFGPNALASKPKDPAWKKFLAQFQDPLVYLLLAATVISFAAWIIERSTNPTHAEPVPFDCIVIILILIVNAVLGFIQENRAEAAVEALAQMATPQTAVLRDGRVMSIATADVVPGDVLILAEGDTISADGRLFEAASLRVAEASLTGESLPVAKKVLTLDSVKSLGDRTNMVFNGTSITQGTGRAIVTSTGMNTQVGKIADMLSQTTEESTPLEKEMDHVSKILGIAVVAIAFVVLGALWIMSGFHTIEDVIESLLLAVSLAVAAVPEGLATIMTVVLALGVQRMAQHNAIVKKLSSVETLGSASVICSDKTGTLTRNEMTVETIITPSGEVKITGTGYNPTGKLLNVDGTELSVQSPLRSEVELALAAGALANNAELHKPQAGEKNWEIVGDPTEASVLVAARKVSALHNYQGVERVAEIPFTSERKMQTVIGYDKSDDHSMTAYAKGAPDVLLSHCSFIEVNGTVRALTDDDRANILSQVERLSNQAYRTLGQAYRPLKVNRLADIEGIRTDASGRVSDISEQDDVIERDYIWTGMVGIIDPPRTEVRDSIAEAHRAGIRTIMITGDHPLTAARIATDLGIIGEDAGAETGVGSGVASGVSSGTSGSTARRALTGDQLDAMSDDEFQKAVTEVSVYARVAPEHKLRIVKALQSQGNIVAMTGDGVNDAPAVKSADIGVAMGITGTEVTKQSAKMILADDNFSTIVAAVREGRVIFDNIRKFLRYLLGSNVGEVFTVFFGVVLAGVLGINDPHSTGVTVPLLATQLLWINLLTDAAPALAMGVDGQTDDVMGRSPRKMGNRVIDVAMWSNIVFTGLVMAAVTLIGIDLYLPGGIFTDTPALQNLHSEPMVMARTMGFTILVFAQLFNALASRSGTESAFKNLFSNGWLWAAIGLSIVLQLAVIYIPVLNEAFGTTPLDLHQWFEAIGLAAAVLIFSEIYKLFARVMLKKVA</sequence>
<dbReference type="InterPro" id="IPR023299">
    <property type="entry name" value="ATPase_P-typ_cyto_dom_N"/>
</dbReference>
<dbReference type="InterPro" id="IPR023214">
    <property type="entry name" value="HAD_sf"/>
</dbReference>
<evidence type="ECO:0000256" key="8">
    <source>
        <dbReference type="ARBA" id="ARBA00022842"/>
    </source>
</evidence>
<evidence type="ECO:0000256" key="10">
    <source>
        <dbReference type="ARBA" id="ARBA00022989"/>
    </source>
</evidence>
<dbReference type="GO" id="GO:1902600">
    <property type="term" value="P:proton transmembrane transport"/>
    <property type="evidence" value="ECO:0007669"/>
    <property type="project" value="TreeGrafter"/>
</dbReference>
<dbReference type="Pfam" id="PF00122">
    <property type="entry name" value="E1-E2_ATPase"/>
    <property type="match status" value="1"/>
</dbReference>
<comment type="caution">
    <text evidence="16">The sequence shown here is derived from an EMBL/GenBank/DDBJ whole genome shotgun (WGS) entry which is preliminary data.</text>
</comment>
<feature type="transmembrane region" description="Helical" evidence="14">
    <location>
        <begin position="77"/>
        <end position="94"/>
    </location>
</feature>
<evidence type="ECO:0000256" key="5">
    <source>
        <dbReference type="ARBA" id="ARBA00022692"/>
    </source>
</evidence>
<feature type="transmembrane region" description="Helical" evidence="14">
    <location>
        <begin position="305"/>
        <end position="330"/>
    </location>
</feature>
<feature type="transmembrane region" description="Helical" evidence="14">
    <location>
        <begin position="970"/>
        <end position="990"/>
    </location>
</feature>
<dbReference type="EMBL" id="PKGU01000003">
    <property type="protein sequence ID" value="PKZ14912.1"/>
    <property type="molecule type" value="Genomic_DNA"/>
</dbReference>
<evidence type="ECO:0000313" key="17">
    <source>
        <dbReference type="Proteomes" id="UP000242263"/>
    </source>
</evidence>
<dbReference type="GO" id="GO:0005886">
    <property type="term" value="C:plasma membrane"/>
    <property type="evidence" value="ECO:0007669"/>
    <property type="project" value="UniProtKB-SubCell"/>
</dbReference>
<dbReference type="InterPro" id="IPR006068">
    <property type="entry name" value="ATPase_P-typ_cation-transptr_C"/>
</dbReference>
<evidence type="ECO:0000256" key="14">
    <source>
        <dbReference type="SAM" id="Phobius"/>
    </source>
</evidence>
<dbReference type="Pfam" id="PF00690">
    <property type="entry name" value="Cation_ATPase_N"/>
    <property type="match status" value="1"/>
</dbReference>
<feature type="transmembrane region" description="Helical" evidence="14">
    <location>
        <begin position="773"/>
        <end position="797"/>
    </location>
</feature>
<comment type="subcellular location">
    <subcellularLocation>
        <location evidence="1">Cell membrane</location>
        <topology evidence="1">Multi-pass membrane protein</topology>
    </subcellularLocation>
</comment>
<keyword evidence="11 14" id="KW-0472">Membrane</keyword>
<dbReference type="InterPro" id="IPR036412">
    <property type="entry name" value="HAD-like_sf"/>
</dbReference>
<evidence type="ECO:0000256" key="12">
    <source>
        <dbReference type="ARBA" id="ARBA00049360"/>
    </source>
</evidence>
<dbReference type="NCBIfam" id="TIGR01494">
    <property type="entry name" value="ATPase_P-type"/>
    <property type="match status" value="2"/>
</dbReference>
<evidence type="ECO:0000256" key="9">
    <source>
        <dbReference type="ARBA" id="ARBA00022967"/>
    </source>
</evidence>
<evidence type="ECO:0000256" key="1">
    <source>
        <dbReference type="ARBA" id="ARBA00004651"/>
    </source>
</evidence>
<organism evidence="16 17">
    <name type="scientific">Alloscardovia omnicolens</name>
    <dbReference type="NCBI Taxonomy" id="419015"/>
    <lineage>
        <taxon>Bacteria</taxon>
        <taxon>Bacillati</taxon>
        <taxon>Actinomycetota</taxon>
        <taxon>Actinomycetes</taxon>
        <taxon>Bifidobacteriales</taxon>
        <taxon>Bifidobacteriaceae</taxon>
        <taxon>Alloscardovia</taxon>
    </lineage>
</organism>
<evidence type="ECO:0000256" key="4">
    <source>
        <dbReference type="ARBA" id="ARBA00022553"/>
    </source>
</evidence>
<dbReference type="FunFam" id="3.40.50.1000:FF:000001">
    <property type="entry name" value="Phospholipid-transporting ATPase IC"/>
    <property type="match status" value="1"/>
</dbReference>
<comment type="similarity">
    <text evidence="2">Belongs to the cation transport ATPase (P-type) (TC 3.A.3) family. Type IIA subfamily.</text>
</comment>
<keyword evidence="8" id="KW-0460">Magnesium</keyword>
<feature type="transmembrane region" description="Helical" evidence="14">
    <location>
        <begin position="901"/>
        <end position="921"/>
    </location>
</feature>
<dbReference type="RefSeq" id="WP_101541428.1">
    <property type="nucleotide sequence ID" value="NZ_PKGU01000003.1"/>
</dbReference>
<evidence type="ECO:0000256" key="3">
    <source>
        <dbReference type="ARBA" id="ARBA00022475"/>
    </source>
</evidence>
<dbReference type="PRINTS" id="PR00121">
    <property type="entry name" value="NAKATPASE"/>
</dbReference>
<feature type="transmembrane region" description="Helical" evidence="14">
    <location>
        <begin position="106"/>
        <end position="126"/>
    </location>
</feature>
<feature type="compositionally biased region" description="Polar residues" evidence="13">
    <location>
        <begin position="1"/>
        <end position="12"/>
    </location>
</feature>
<dbReference type="InterPro" id="IPR018303">
    <property type="entry name" value="ATPase_P-typ_P_site"/>
</dbReference>
<evidence type="ECO:0000313" key="16">
    <source>
        <dbReference type="EMBL" id="PKZ14912.1"/>
    </source>
</evidence>
<dbReference type="Pfam" id="PF13246">
    <property type="entry name" value="Cation_ATPase"/>
    <property type="match status" value="1"/>
</dbReference>
<dbReference type="AlphaFoldDB" id="A0A2I1M447"/>
<dbReference type="PRINTS" id="PR00119">
    <property type="entry name" value="CATATPASE"/>
</dbReference>
<dbReference type="SUPFAM" id="SSF81660">
    <property type="entry name" value="Metal cation-transporting ATPase, ATP-binding domain N"/>
    <property type="match status" value="1"/>
</dbReference>
<dbReference type="SUPFAM" id="SSF56784">
    <property type="entry name" value="HAD-like"/>
    <property type="match status" value="1"/>
</dbReference>
<evidence type="ECO:0000256" key="7">
    <source>
        <dbReference type="ARBA" id="ARBA00022840"/>
    </source>
</evidence>
<dbReference type="Gene3D" id="1.20.1110.10">
    <property type="entry name" value="Calcium-transporting ATPase, transmembrane domain"/>
    <property type="match status" value="1"/>
</dbReference>
<evidence type="ECO:0000256" key="2">
    <source>
        <dbReference type="ARBA" id="ARBA00005675"/>
    </source>
</evidence>
<name>A0A2I1M447_9BIFI</name>
<comment type="catalytic activity">
    <reaction evidence="12">
        <text>ATP + H2O = ADP + phosphate + H(+)</text>
        <dbReference type="Rhea" id="RHEA:13065"/>
        <dbReference type="ChEBI" id="CHEBI:15377"/>
        <dbReference type="ChEBI" id="CHEBI:15378"/>
        <dbReference type="ChEBI" id="CHEBI:30616"/>
        <dbReference type="ChEBI" id="CHEBI:43474"/>
        <dbReference type="ChEBI" id="CHEBI:456216"/>
    </reaction>
</comment>
<feature type="transmembrane region" description="Helical" evidence="14">
    <location>
        <begin position="817"/>
        <end position="835"/>
    </location>
</feature>
<dbReference type="PROSITE" id="PS00154">
    <property type="entry name" value="ATPASE_E1_E2"/>
    <property type="match status" value="1"/>
</dbReference>
<dbReference type="SMART" id="SM00831">
    <property type="entry name" value="Cation_ATPase_N"/>
    <property type="match status" value="1"/>
</dbReference>
<keyword evidence="3" id="KW-1003">Cell membrane</keyword>
<dbReference type="InterPro" id="IPR059000">
    <property type="entry name" value="ATPase_P-type_domA"/>
</dbReference>
<feature type="domain" description="Cation-transporting P-type ATPase N-terminal" evidence="15">
    <location>
        <begin position="19"/>
        <end position="93"/>
    </location>
</feature>
<keyword evidence="4" id="KW-0597">Phosphoprotein</keyword>
<keyword evidence="9" id="KW-1278">Translocase</keyword>
<accession>A0A2I1M447</accession>
<dbReference type="InterPro" id="IPR001757">
    <property type="entry name" value="P_typ_ATPase"/>
</dbReference>
<evidence type="ECO:0000256" key="11">
    <source>
        <dbReference type="ARBA" id="ARBA00023136"/>
    </source>
</evidence>
<dbReference type="GO" id="GO:0005524">
    <property type="term" value="F:ATP binding"/>
    <property type="evidence" value="ECO:0007669"/>
    <property type="project" value="UniProtKB-KW"/>
</dbReference>
<dbReference type="FunFam" id="2.70.150.10:FF:000160">
    <property type="entry name" value="Sarcoplasmic/endoplasmic reticulum calcium ATPase 1"/>
    <property type="match status" value="1"/>
</dbReference>
<dbReference type="InterPro" id="IPR050510">
    <property type="entry name" value="Cation_transp_ATPase_P-type"/>
</dbReference>
<dbReference type="GO" id="GO:0016887">
    <property type="term" value="F:ATP hydrolysis activity"/>
    <property type="evidence" value="ECO:0007669"/>
    <property type="project" value="InterPro"/>
</dbReference>
<dbReference type="Gene3D" id="3.40.50.1000">
    <property type="entry name" value="HAD superfamily/HAD-like"/>
    <property type="match status" value="1"/>
</dbReference>
<feature type="transmembrane region" description="Helical" evidence="14">
    <location>
        <begin position="856"/>
        <end position="881"/>
    </location>
</feature>
<dbReference type="Proteomes" id="UP000242263">
    <property type="component" value="Unassembled WGS sequence"/>
</dbReference>
<dbReference type="Gene3D" id="2.70.150.10">
    <property type="entry name" value="Calcium-transporting ATPase, cytoplasmic transduction domain A"/>
    <property type="match status" value="1"/>
</dbReference>
<proteinExistence type="inferred from homology"/>
<dbReference type="InterPro" id="IPR044492">
    <property type="entry name" value="P_typ_ATPase_HD_dom"/>
</dbReference>
<protein>
    <submittedName>
        <fullName evidence="16">Haloacid dehalogenase</fullName>
    </submittedName>
</protein>
<dbReference type="SFLD" id="SFLDF00027">
    <property type="entry name" value="p-type_atpase"/>
    <property type="match status" value="1"/>
</dbReference>
<dbReference type="Pfam" id="PF00689">
    <property type="entry name" value="Cation_ATPase_C"/>
    <property type="match status" value="1"/>
</dbReference>
<feature type="region of interest" description="Disordered" evidence="13">
    <location>
        <begin position="1"/>
        <end position="24"/>
    </location>
</feature>
<dbReference type="GO" id="GO:0019829">
    <property type="term" value="F:ATPase-coupled monoatomic cation transmembrane transporter activity"/>
    <property type="evidence" value="ECO:0007669"/>
    <property type="project" value="TreeGrafter"/>
</dbReference>
<evidence type="ECO:0000256" key="6">
    <source>
        <dbReference type="ARBA" id="ARBA00022741"/>
    </source>
</evidence>
<dbReference type="PANTHER" id="PTHR43294:SF21">
    <property type="entry name" value="CATION TRANSPORTING ATPASE"/>
    <property type="match status" value="1"/>
</dbReference>
<dbReference type="SFLD" id="SFLDS00003">
    <property type="entry name" value="Haloacid_Dehalogenase"/>
    <property type="match status" value="1"/>
</dbReference>
<evidence type="ECO:0000256" key="13">
    <source>
        <dbReference type="SAM" id="MobiDB-lite"/>
    </source>
</evidence>
<dbReference type="PANTHER" id="PTHR43294">
    <property type="entry name" value="SODIUM/POTASSIUM-TRANSPORTING ATPASE SUBUNIT ALPHA"/>
    <property type="match status" value="1"/>
</dbReference>
<keyword evidence="10 14" id="KW-1133">Transmembrane helix</keyword>
<reference evidence="16 17" key="1">
    <citation type="submission" date="2017-12" db="EMBL/GenBank/DDBJ databases">
        <title>Phylogenetic diversity of female urinary microbiome.</title>
        <authorList>
            <person name="Thomas-White K."/>
            <person name="Wolfe A.J."/>
        </authorList>
    </citation>
    <scope>NUCLEOTIDE SEQUENCE [LARGE SCALE GENOMIC DNA]</scope>
    <source>
        <strain evidence="16 17">UMB0064</strain>
    </source>
</reference>
<keyword evidence="7" id="KW-0067">ATP-binding</keyword>
<gene>
    <name evidence="16" type="ORF">CYJ32_05235</name>
</gene>
<dbReference type="SUPFAM" id="SSF81653">
    <property type="entry name" value="Calcium ATPase, transduction domain A"/>
    <property type="match status" value="1"/>
</dbReference>
<feature type="transmembrane region" description="Helical" evidence="14">
    <location>
        <begin position="273"/>
        <end position="293"/>
    </location>
</feature>
<dbReference type="Gene3D" id="3.40.1110.10">
    <property type="entry name" value="Calcium-transporting ATPase, cytoplasmic domain N"/>
    <property type="match status" value="1"/>
</dbReference>
<dbReference type="InterPro" id="IPR008250">
    <property type="entry name" value="ATPase_P-typ_transduc_dom_A_sf"/>
</dbReference>
<keyword evidence="5 14" id="KW-0812">Transmembrane</keyword>
<feature type="transmembrane region" description="Helical" evidence="14">
    <location>
        <begin position="933"/>
        <end position="958"/>
    </location>
</feature>
<dbReference type="FunFam" id="3.40.50.1000:FF:000028">
    <property type="entry name" value="Calcium-transporting P-type ATPase, putative"/>
    <property type="match status" value="1"/>
</dbReference>
<evidence type="ECO:0000259" key="15">
    <source>
        <dbReference type="SMART" id="SM00831"/>
    </source>
</evidence>
<dbReference type="InterPro" id="IPR004014">
    <property type="entry name" value="ATPase_P-typ_cation-transptr_N"/>
</dbReference>
<dbReference type="SUPFAM" id="SSF81665">
    <property type="entry name" value="Calcium ATPase, transmembrane domain M"/>
    <property type="match status" value="1"/>
</dbReference>